<feature type="transmembrane region" description="Helical" evidence="1">
    <location>
        <begin position="47"/>
        <end position="64"/>
    </location>
</feature>
<dbReference type="PANTHER" id="PTHR23028:SF53">
    <property type="entry name" value="ACYL_TRANSF_3 DOMAIN-CONTAINING PROTEIN"/>
    <property type="match status" value="1"/>
</dbReference>
<proteinExistence type="predicted"/>
<feature type="transmembrane region" description="Helical" evidence="1">
    <location>
        <begin position="320"/>
        <end position="342"/>
    </location>
</feature>
<dbReference type="EMBL" id="JAWHTF010000007">
    <property type="protein sequence ID" value="MDU8886834.1"/>
    <property type="molecule type" value="Genomic_DNA"/>
</dbReference>
<sequence>MNRLPNLDALRFFLASFVILFHIPLLSKNQGLPYFDSLEIFHKGIQAVYMFFVLSGFLIIRLIYRAKINNTFSIKQFYMRRVLRILPLYYLIVFFGFLFYHLILPILNIPFEINYDLKEGLLLTIFFLPNVFSKLYSPGGILEILWSIGIEEQFYLFIAPLLFCIKRKYILFFLTIIVSLYFVIFHSSTFNVLREFSFVYFYLLFGGIVSILEEERKLEFIKRKALSIIIVTFAIIYFITDWLVVEIIWLNNFLTCILFSLFILTISYNNFGVEIKSRFIKYLGNISYGIYMYHVIALNIVVFLFLSIEKFDFFGNFMTVLLINILTFALTILISHVSYKYFELYFLKLKNKFRK</sequence>
<dbReference type="Proteomes" id="UP001268651">
    <property type="component" value="Unassembled WGS sequence"/>
</dbReference>
<organism evidence="3 4">
    <name type="scientific">Gilvirhabdus luticola</name>
    <dbReference type="NCBI Taxonomy" id="3079858"/>
    <lineage>
        <taxon>Bacteria</taxon>
        <taxon>Pseudomonadati</taxon>
        <taxon>Bacteroidota</taxon>
        <taxon>Flavobacteriia</taxon>
        <taxon>Flavobacteriales</taxon>
        <taxon>Flavobacteriaceae</taxon>
        <taxon>Gilvirhabdus</taxon>
    </lineage>
</organism>
<dbReference type="GO" id="GO:0016746">
    <property type="term" value="F:acyltransferase activity"/>
    <property type="evidence" value="ECO:0007669"/>
    <property type="project" value="UniProtKB-KW"/>
</dbReference>
<keyword evidence="3" id="KW-0012">Acyltransferase</keyword>
<keyword evidence="4" id="KW-1185">Reference proteome</keyword>
<dbReference type="Pfam" id="PF01757">
    <property type="entry name" value="Acyl_transf_3"/>
    <property type="match status" value="1"/>
</dbReference>
<evidence type="ECO:0000313" key="4">
    <source>
        <dbReference type="Proteomes" id="UP001268651"/>
    </source>
</evidence>
<keyword evidence="1" id="KW-0812">Transmembrane</keyword>
<name>A0ABU3U8U3_9FLAO</name>
<feature type="transmembrane region" description="Helical" evidence="1">
    <location>
        <begin position="9"/>
        <end position="27"/>
    </location>
</feature>
<feature type="domain" description="Acyltransferase 3" evidence="2">
    <location>
        <begin position="6"/>
        <end position="335"/>
    </location>
</feature>
<evidence type="ECO:0000256" key="1">
    <source>
        <dbReference type="SAM" id="Phobius"/>
    </source>
</evidence>
<keyword evidence="1" id="KW-1133">Transmembrane helix</keyword>
<gene>
    <name evidence="3" type="ORF">RXV94_11735</name>
</gene>
<dbReference type="InterPro" id="IPR002656">
    <property type="entry name" value="Acyl_transf_3_dom"/>
</dbReference>
<feature type="transmembrane region" description="Helical" evidence="1">
    <location>
        <begin position="144"/>
        <end position="163"/>
    </location>
</feature>
<evidence type="ECO:0000313" key="3">
    <source>
        <dbReference type="EMBL" id="MDU8886834.1"/>
    </source>
</evidence>
<dbReference type="RefSeq" id="WP_316662932.1">
    <property type="nucleotide sequence ID" value="NZ_JAWHTF010000007.1"/>
</dbReference>
<feature type="transmembrane region" description="Helical" evidence="1">
    <location>
        <begin position="290"/>
        <end position="308"/>
    </location>
</feature>
<protein>
    <submittedName>
        <fullName evidence="3">Acyltransferase</fullName>
        <ecNumber evidence="3">2.3.-.-</ecNumber>
    </submittedName>
</protein>
<dbReference type="PANTHER" id="PTHR23028">
    <property type="entry name" value="ACETYLTRANSFERASE"/>
    <property type="match status" value="1"/>
</dbReference>
<dbReference type="InterPro" id="IPR050879">
    <property type="entry name" value="Acyltransferase_3"/>
</dbReference>
<feature type="transmembrane region" description="Helical" evidence="1">
    <location>
        <begin position="225"/>
        <end position="244"/>
    </location>
</feature>
<keyword evidence="1" id="KW-0472">Membrane</keyword>
<comment type="caution">
    <text evidence="3">The sequence shown here is derived from an EMBL/GenBank/DDBJ whole genome shotgun (WGS) entry which is preliminary data.</text>
</comment>
<evidence type="ECO:0000259" key="2">
    <source>
        <dbReference type="Pfam" id="PF01757"/>
    </source>
</evidence>
<feature type="transmembrane region" description="Helical" evidence="1">
    <location>
        <begin position="85"/>
        <end position="107"/>
    </location>
</feature>
<feature type="transmembrane region" description="Helical" evidence="1">
    <location>
        <begin position="196"/>
        <end position="213"/>
    </location>
</feature>
<dbReference type="EC" id="2.3.-.-" evidence="3"/>
<keyword evidence="3" id="KW-0808">Transferase</keyword>
<reference evidence="3 4" key="1">
    <citation type="submission" date="2023-10" db="EMBL/GenBank/DDBJ databases">
        <title>Marimonas sp. nov. isolated from tidal mud flat.</title>
        <authorList>
            <person name="Jaincy N.J."/>
            <person name="Srinivasan S."/>
            <person name="Lee S.-S."/>
        </authorList>
    </citation>
    <scope>NUCLEOTIDE SEQUENCE [LARGE SCALE GENOMIC DNA]</scope>
    <source>
        <strain evidence="3 4">MJ-SS3</strain>
    </source>
</reference>
<accession>A0ABU3U8U3</accession>
<feature type="transmembrane region" description="Helical" evidence="1">
    <location>
        <begin position="170"/>
        <end position="190"/>
    </location>
</feature>
<feature type="transmembrane region" description="Helical" evidence="1">
    <location>
        <begin position="250"/>
        <end position="269"/>
    </location>
</feature>